<evidence type="ECO:0000256" key="2">
    <source>
        <dbReference type="ARBA" id="ARBA00004496"/>
    </source>
</evidence>
<gene>
    <name evidence="8" type="ORF">EJ04DRAFT_563585</name>
</gene>
<dbReference type="OrthoDB" id="2138173at2759"/>
<protein>
    <submittedName>
        <fullName evidence="8">Nitroreductase</fullName>
    </submittedName>
</protein>
<dbReference type="AlphaFoldDB" id="A0A9P4R2E7"/>
<evidence type="ECO:0000256" key="1">
    <source>
        <dbReference type="ARBA" id="ARBA00004123"/>
    </source>
</evidence>
<evidence type="ECO:0000256" key="5">
    <source>
        <dbReference type="ARBA" id="ARBA00023002"/>
    </source>
</evidence>
<comment type="subcellular location">
    <subcellularLocation>
        <location evidence="2">Cytoplasm</location>
    </subcellularLocation>
    <subcellularLocation>
        <location evidence="1">Nucleus</location>
    </subcellularLocation>
</comment>
<accession>A0A9P4R2E7</accession>
<name>A0A9P4R2E7_9PLEO</name>
<evidence type="ECO:0000256" key="4">
    <source>
        <dbReference type="ARBA" id="ARBA00022490"/>
    </source>
</evidence>
<dbReference type="GO" id="GO:0016491">
    <property type="term" value="F:oxidoreductase activity"/>
    <property type="evidence" value="ECO:0007669"/>
    <property type="project" value="UniProtKB-KW"/>
</dbReference>
<evidence type="ECO:0000259" key="7">
    <source>
        <dbReference type="Pfam" id="PF00881"/>
    </source>
</evidence>
<dbReference type="InterPro" id="IPR029479">
    <property type="entry name" value="Nitroreductase"/>
</dbReference>
<dbReference type="Gene3D" id="3.40.109.10">
    <property type="entry name" value="NADH Oxidase"/>
    <property type="match status" value="1"/>
</dbReference>
<evidence type="ECO:0000256" key="6">
    <source>
        <dbReference type="ARBA" id="ARBA00023242"/>
    </source>
</evidence>
<dbReference type="PANTHER" id="PTHR43035">
    <property type="entry name" value="FATTY ACID REPRESSION MUTANT PROTEIN 2-RELATED"/>
    <property type="match status" value="1"/>
</dbReference>
<evidence type="ECO:0000256" key="3">
    <source>
        <dbReference type="ARBA" id="ARBA00007118"/>
    </source>
</evidence>
<evidence type="ECO:0000313" key="9">
    <source>
        <dbReference type="Proteomes" id="UP000799444"/>
    </source>
</evidence>
<dbReference type="Pfam" id="PF00881">
    <property type="entry name" value="Nitroreductase"/>
    <property type="match status" value="1"/>
</dbReference>
<comment type="similarity">
    <text evidence="3">Belongs to the nitroreductase family.</text>
</comment>
<feature type="domain" description="Nitroreductase" evidence="7">
    <location>
        <begin position="12"/>
        <end position="178"/>
    </location>
</feature>
<keyword evidence="5" id="KW-0560">Oxidoreductase</keyword>
<dbReference type="EMBL" id="ML996138">
    <property type="protein sequence ID" value="KAF2735246.1"/>
    <property type="molecule type" value="Genomic_DNA"/>
</dbReference>
<keyword evidence="6" id="KW-0539">Nucleus</keyword>
<dbReference type="GO" id="GO:0034599">
    <property type="term" value="P:cellular response to oxidative stress"/>
    <property type="evidence" value="ECO:0007669"/>
    <property type="project" value="InterPro"/>
</dbReference>
<dbReference type="PANTHER" id="PTHR43035:SF1">
    <property type="entry name" value="FATTY ACID REPRESSION MUTANT PROTEIN 2-RELATED"/>
    <property type="match status" value="1"/>
</dbReference>
<sequence length="202" mass="21434">MASTTPFLPATAARRSMYALSKTCPISNDAILAIITHAVTYAPSPFNVRSTRCILALGPAHTSLWSAAHTATALASPSAMPFLGPRIAAFGAAYGTVLFFDADDAVEALDARGRALCRQFPEWEEHASGMCQFVVWTALEAEGLGANLQHYQAGVGEFAREEWGVPEGWRLKAQLVFGGVVEGPGEEKARTGLEGAIRVVGV</sequence>
<organism evidence="8 9">
    <name type="scientific">Polyplosphaeria fusca</name>
    <dbReference type="NCBI Taxonomy" id="682080"/>
    <lineage>
        <taxon>Eukaryota</taxon>
        <taxon>Fungi</taxon>
        <taxon>Dikarya</taxon>
        <taxon>Ascomycota</taxon>
        <taxon>Pezizomycotina</taxon>
        <taxon>Dothideomycetes</taxon>
        <taxon>Pleosporomycetidae</taxon>
        <taxon>Pleosporales</taxon>
        <taxon>Tetraplosphaeriaceae</taxon>
        <taxon>Polyplosphaeria</taxon>
    </lineage>
</organism>
<dbReference type="SUPFAM" id="SSF55469">
    <property type="entry name" value="FMN-dependent nitroreductase-like"/>
    <property type="match status" value="1"/>
</dbReference>
<reference evidence="8" key="1">
    <citation type="journal article" date="2020" name="Stud. Mycol.">
        <title>101 Dothideomycetes genomes: a test case for predicting lifestyles and emergence of pathogens.</title>
        <authorList>
            <person name="Haridas S."/>
            <person name="Albert R."/>
            <person name="Binder M."/>
            <person name="Bloem J."/>
            <person name="Labutti K."/>
            <person name="Salamov A."/>
            <person name="Andreopoulos B."/>
            <person name="Baker S."/>
            <person name="Barry K."/>
            <person name="Bills G."/>
            <person name="Bluhm B."/>
            <person name="Cannon C."/>
            <person name="Castanera R."/>
            <person name="Culley D."/>
            <person name="Daum C."/>
            <person name="Ezra D."/>
            <person name="Gonzalez J."/>
            <person name="Henrissat B."/>
            <person name="Kuo A."/>
            <person name="Liang C."/>
            <person name="Lipzen A."/>
            <person name="Lutzoni F."/>
            <person name="Magnuson J."/>
            <person name="Mondo S."/>
            <person name="Nolan M."/>
            <person name="Ohm R."/>
            <person name="Pangilinan J."/>
            <person name="Park H.-J."/>
            <person name="Ramirez L."/>
            <person name="Alfaro M."/>
            <person name="Sun H."/>
            <person name="Tritt A."/>
            <person name="Yoshinaga Y."/>
            <person name="Zwiers L.-H."/>
            <person name="Turgeon B."/>
            <person name="Goodwin S."/>
            <person name="Spatafora J."/>
            <person name="Crous P."/>
            <person name="Grigoriev I."/>
        </authorList>
    </citation>
    <scope>NUCLEOTIDE SEQUENCE</scope>
    <source>
        <strain evidence="8">CBS 125425</strain>
    </source>
</reference>
<dbReference type="Proteomes" id="UP000799444">
    <property type="component" value="Unassembled WGS sequence"/>
</dbReference>
<dbReference type="InterPro" id="IPR000415">
    <property type="entry name" value="Nitroreductase-like"/>
</dbReference>
<dbReference type="GO" id="GO:0005737">
    <property type="term" value="C:cytoplasm"/>
    <property type="evidence" value="ECO:0007669"/>
    <property type="project" value="UniProtKB-SubCell"/>
</dbReference>
<proteinExistence type="inferred from homology"/>
<evidence type="ECO:0000313" key="8">
    <source>
        <dbReference type="EMBL" id="KAF2735246.1"/>
    </source>
</evidence>
<dbReference type="InterPro" id="IPR033877">
    <property type="entry name" value="Frm2/Hbn1"/>
</dbReference>
<keyword evidence="9" id="KW-1185">Reference proteome</keyword>
<keyword evidence="4" id="KW-0963">Cytoplasm</keyword>
<comment type="caution">
    <text evidence="8">The sequence shown here is derived from an EMBL/GenBank/DDBJ whole genome shotgun (WGS) entry which is preliminary data.</text>
</comment>
<dbReference type="GO" id="GO:0005634">
    <property type="term" value="C:nucleus"/>
    <property type="evidence" value="ECO:0007669"/>
    <property type="project" value="UniProtKB-SubCell"/>
</dbReference>
<dbReference type="FunFam" id="3.40.109.10:FF:000001">
    <property type="entry name" value="Nitroreductase family"/>
    <property type="match status" value="1"/>
</dbReference>